<dbReference type="AlphaFoldDB" id="A0A9D5DL83"/>
<dbReference type="EMBL" id="LJJD01000037">
    <property type="protein sequence ID" value="KQL55779.1"/>
    <property type="molecule type" value="Genomic_DNA"/>
</dbReference>
<keyword evidence="3" id="KW-1185">Reference proteome</keyword>
<evidence type="ECO:0000259" key="1">
    <source>
        <dbReference type="PROSITE" id="PS50164"/>
    </source>
</evidence>
<comment type="caution">
    <text evidence="2">The sequence shown here is derived from an EMBL/GenBank/DDBJ whole genome shotgun (WGS) entry which is preliminary data.</text>
</comment>
<name>A0A9D5DL83_9BACI</name>
<evidence type="ECO:0000313" key="2">
    <source>
        <dbReference type="EMBL" id="KQL55779.1"/>
    </source>
</evidence>
<feature type="domain" description="GIY-YIG" evidence="1">
    <location>
        <begin position="25"/>
        <end position="114"/>
    </location>
</feature>
<dbReference type="InterPro" id="IPR000305">
    <property type="entry name" value="GIY-YIG_endonuc"/>
</dbReference>
<accession>A0A9D5DL83</accession>
<reference evidence="2 3" key="1">
    <citation type="submission" date="2015-09" db="EMBL/GenBank/DDBJ databases">
        <title>Genome sequencing project for genomic taxonomy and phylogenomics of Bacillus-like bacteria.</title>
        <authorList>
            <person name="Liu B."/>
            <person name="Wang J."/>
            <person name="Zhu Y."/>
            <person name="Liu G."/>
            <person name="Chen Q."/>
            <person name="Chen Z."/>
            <person name="Lan J."/>
            <person name="Che J."/>
            <person name="Ge C."/>
            <person name="Shi H."/>
            <person name="Pan Z."/>
            <person name="Liu X."/>
        </authorList>
    </citation>
    <scope>NUCLEOTIDE SEQUENCE [LARGE SCALE GENOMIC DNA]</scope>
    <source>
        <strain evidence="2 3">DSM 19153</strain>
    </source>
</reference>
<organism evidence="2 3">
    <name type="scientific">Alkalicoccobacillus plakortidis</name>
    <dbReference type="NCBI Taxonomy" id="444060"/>
    <lineage>
        <taxon>Bacteria</taxon>
        <taxon>Bacillati</taxon>
        <taxon>Bacillota</taxon>
        <taxon>Bacilli</taxon>
        <taxon>Bacillales</taxon>
        <taxon>Bacillaceae</taxon>
        <taxon>Alkalicoccobacillus</taxon>
    </lineage>
</organism>
<evidence type="ECO:0000313" key="3">
    <source>
        <dbReference type="Proteomes" id="UP000051061"/>
    </source>
</evidence>
<proteinExistence type="predicted"/>
<dbReference type="Proteomes" id="UP000051061">
    <property type="component" value="Unassembled WGS sequence"/>
</dbReference>
<sequence length="165" mass="19448">MILIELYWEGPFTFEEVKRLGNEATDYGVYQIYGNHITYGSDVLLYIGQANNQTFKTRLGQHNDRYLVMNDSAHTRIYIGRLGGENQITYDKWFEQIHLAERLLINVHKPAFNSQFVTDRYVGELDTVHLLNWGNRRHLLPEISSLRWGSKPMNKRGGRFYVYED</sequence>
<protein>
    <recommendedName>
        <fullName evidence="1">GIY-YIG domain-containing protein</fullName>
    </recommendedName>
</protein>
<dbReference type="PROSITE" id="PS50164">
    <property type="entry name" value="GIY_YIG"/>
    <property type="match status" value="1"/>
</dbReference>
<gene>
    <name evidence="2" type="ORF">AN965_17030</name>
</gene>